<dbReference type="Proteomes" id="UP000824890">
    <property type="component" value="Unassembled WGS sequence"/>
</dbReference>
<reference evidence="1 2" key="1">
    <citation type="submission" date="2021-05" db="EMBL/GenBank/DDBJ databases">
        <title>Genome Assembly of Synthetic Allotetraploid Brassica napus Reveals Homoeologous Exchanges between Subgenomes.</title>
        <authorList>
            <person name="Davis J.T."/>
        </authorList>
    </citation>
    <scope>NUCLEOTIDE SEQUENCE [LARGE SCALE GENOMIC DNA]</scope>
    <source>
        <strain evidence="2">cv. Da-Ae</strain>
        <tissue evidence="1">Seedling</tissue>
    </source>
</reference>
<proteinExistence type="predicted"/>
<comment type="caution">
    <text evidence="1">The sequence shown here is derived from an EMBL/GenBank/DDBJ whole genome shotgun (WGS) entry which is preliminary data.</text>
</comment>
<evidence type="ECO:0000313" key="1">
    <source>
        <dbReference type="EMBL" id="KAH0843426.1"/>
    </source>
</evidence>
<keyword evidence="2" id="KW-1185">Reference proteome</keyword>
<accession>A0ABQ7WZY2</accession>
<dbReference type="EMBL" id="JAGKQM010002898">
    <property type="protein sequence ID" value="KAH0843426.1"/>
    <property type="molecule type" value="Genomic_DNA"/>
</dbReference>
<sequence>MNGGGTRELRSLQYLREKKKRKDWGKYAGNEFDLVKAVVNDQRRVSL</sequence>
<gene>
    <name evidence="1" type="ORF">HID58_092035</name>
</gene>
<name>A0ABQ7WZY2_BRANA</name>
<organism evidence="1 2">
    <name type="scientific">Brassica napus</name>
    <name type="common">Rape</name>
    <dbReference type="NCBI Taxonomy" id="3708"/>
    <lineage>
        <taxon>Eukaryota</taxon>
        <taxon>Viridiplantae</taxon>
        <taxon>Streptophyta</taxon>
        <taxon>Embryophyta</taxon>
        <taxon>Tracheophyta</taxon>
        <taxon>Spermatophyta</taxon>
        <taxon>Magnoliopsida</taxon>
        <taxon>eudicotyledons</taxon>
        <taxon>Gunneridae</taxon>
        <taxon>Pentapetalae</taxon>
        <taxon>rosids</taxon>
        <taxon>malvids</taxon>
        <taxon>Brassicales</taxon>
        <taxon>Brassicaceae</taxon>
        <taxon>Brassiceae</taxon>
        <taxon>Brassica</taxon>
    </lineage>
</organism>
<protein>
    <submittedName>
        <fullName evidence="1">Uncharacterized protein</fullName>
    </submittedName>
</protein>
<evidence type="ECO:0000313" key="2">
    <source>
        <dbReference type="Proteomes" id="UP000824890"/>
    </source>
</evidence>